<dbReference type="GO" id="GO:0016020">
    <property type="term" value="C:membrane"/>
    <property type="evidence" value="ECO:0007669"/>
    <property type="project" value="UniProtKB-SubCell"/>
</dbReference>
<evidence type="ECO:0000256" key="2">
    <source>
        <dbReference type="ARBA" id="ARBA00022692"/>
    </source>
</evidence>
<evidence type="ECO:0000256" key="1">
    <source>
        <dbReference type="ARBA" id="ARBA00004370"/>
    </source>
</evidence>
<evidence type="ECO:0000256" key="3">
    <source>
        <dbReference type="ARBA" id="ARBA00022989"/>
    </source>
</evidence>
<dbReference type="SUPFAM" id="SSF53822">
    <property type="entry name" value="Periplasmic binding protein-like I"/>
    <property type="match status" value="1"/>
</dbReference>
<sequence>LEETSGRDVIEPLDRTFLAILEKKILGIIGPAYSNEAKTVVRFSNRVGIPVIGYSTTDPELSDRVAYSTFYRMAASDIIAAQALLKLFQNFAGSGLIQEIKEEPLPRRTEISLAQGYGQSKYAGEHMCWAAMDLWGESEADVSTGIVYRFFVVEIT</sequence>
<accession>A0A8S2E4D5</accession>
<feature type="non-terminal residue" evidence="6">
    <location>
        <position position="156"/>
    </location>
</feature>
<proteinExistence type="predicted"/>
<evidence type="ECO:0000313" key="7">
    <source>
        <dbReference type="EMBL" id="CAF3830352.1"/>
    </source>
</evidence>
<dbReference type="InterPro" id="IPR028082">
    <property type="entry name" value="Peripla_BP_I"/>
</dbReference>
<evidence type="ECO:0000259" key="5">
    <source>
        <dbReference type="Pfam" id="PF01094"/>
    </source>
</evidence>
<keyword evidence="4" id="KW-0472">Membrane</keyword>
<dbReference type="Gene3D" id="3.40.50.2300">
    <property type="match status" value="1"/>
</dbReference>
<dbReference type="Pfam" id="PF01094">
    <property type="entry name" value="ANF_receptor"/>
    <property type="match status" value="1"/>
</dbReference>
<keyword evidence="3" id="KW-1133">Transmembrane helix</keyword>
<gene>
    <name evidence="6" type="ORF">OVA965_LOCUS17623</name>
    <name evidence="7" type="ORF">TMI583_LOCUS17634</name>
</gene>
<dbReference type="Proteomes" id="UP000682733">
    <property type="component" value="Unassembled WGS sequence"/>
</dbReference>
<dbReference type="InterPro" id="IPR001828">
    <property type="entry name" value="ANF_lig-bd_rcpt"/>
</dbReference>
<comment type="subcellular location">
    <subcellularLocation>
        <location evidence="1">Membrane</location>
    </subcellularLocation>
</comment>
<evidence type="ECO:0000313" key="6">
    <source>
        <dbReference type="EMBL" id="CAF1065270.1"/>
    </source>
</evidence>
<dbReference type="Proteomes" id="UP000677228">
    <property type="component" value="Unassembled WGS sequence"/>
</dbReference>
<comment type="caution">
    <text evidence="6">The sequence shown here is derived from an EMBL/GenBank/DDBJ whole genome shotgun (WGS) entry which is preliminary data.</text>
</comment>
<evidence type="ECO:0000313" key="8">
    <source>
        <dbReference type="Proteomes" id="UP000677228"/>
    </source>
</evidence>
<feature type="domain" description="Receptor ligand binding region" evidence="5">
    <location>
        <begin position="16"/>
        <end position="91"/>
    </location>
</feature>
<reference evidence="6" key="1">
    <citation type="submission" date="2021-02" db="EMBL/GenBank/DDBJ databases">
        <authorList>
            <person name="Nowell W R."/>
        </authorList>
    </citation>
    <scope>NUCLEOTIDE SEQUENCE</scope>
</reference>
<dbReference type="AlphaFoldDB" id="A0A8S2E4D5"/>
<protein>
    <recommendedName>
        <fullName evidence="5">Receptor ligand binding region domain-containing protein</fullName>
    </recommendedName>
</protein>
<dbReference type="EMBL" id="CAJOBA010008520">
    <property type="protein sequence ID" value="CAF3830352.1"/>
    <property type="molecule type" value="Genomic_DNA"/>
</dbReference>
<organism evidence="6 8">
    <name type="scientific">Didymodactylos carnosus</name>
    <dbReference type="NCBI Taxonomy" id="1234261"/>
    <lineage>
        <taxon>Eukaryota</taxon>
        <taxon>Metazoa</taxon>
        <taxon>Spiralia</taxon>
        <taxon>Gnathifera</taxon>
        <taxon>Rotifera</taxon>
        <taxon>Eurotatoria</taxon>
        <taxon>Bdelloidea</taxon>
        <taxon>Philodinida</taxon>
        <taxon>Philodinidae</taxon>
        <taxon>Didymodactylos</taxon>
    </lineage>
</organism>
<evidence type="ECO:0000256" key="4">
    <source>
        <dbReference type="ARBA" id="ARBA00023136"/>
    </source>
</evidence>
<keyword evidence="2" id="KW-0812">Transmembrane</keyword>
<name>A0A8S2E4D5_9BILA</name>
<dbReference type="EMBL" id="CAJNOK010008505">
    <property type="protein sequence ID" value="CAF1065270.1"/>
    <property type="molecule type" value="Genomic_DNA"/>
</dbReference>